<dbReference type="AlphaFoldDB" id="A0A175WDI4"/>
<keyword evidence="3" id="KW-1185">Reference proteome</keyword>
<protein>
    <submittedName>
        <fullName evidence="2">Mannose-specific lectin</fullName>
    </submittedName>
</protein>
<dbReference type="PROSITE" id="PS50927">
    <property type="entry name" value="BULB_LECTIN"/>
    <property type="match status" value="1"/>
</dbReference>
<organism evidence="2 3">
    <name type="scientific">Madurella mycetomatis</name>
    <dbReference type="NCBI Taxonomy" id="100816"/>
    <lineage>
        <taxon>Eukaryota</taxon>
        <taxon>Fungi</taxon>
        <taxon>Dikarya</taxon>
        <taxon>Ascomycota</taxon>
        <taxon>Pezizomycotina</taxon>
        <taxon>Sordariomycetes</taxon>
        <taxon>Sordariomycetidae</taxon>
        <taxon>Sordariales</taxon>
        <taxon>Sordariales incertae sedis</taxon>
        <taxon>Madurella</taxon>
    </lineage>
</organism>
<dbReference type="OrthoDB" id="1884773at2759"/>
<proteinExistence type="predicted"/>
<reference evidence="2 3" key="1">
    <citation type="journal article" date="2016" name="Genome Announc.">
        <title>Genome Sequence of Madurella mycetomatis mm55, Isolated from a Human Mycetoma Case in Sudan.</title>
        <authorList>
            <person name="Smit S."/>
            <person name="Derks M.F."/>
            <person name="Bervoets S."/>
            <person name="Fahal A."/>
            <person name="van Leeuwen W."/>
            <person name="van Belkum A."/>
            <person name="van de Sande W.W."/>
        </authorList>
    </citation>
    <scope>NUCLEOTIDE SEQUENCE [LARGE SCALE GENOMIC DNA]</scope>
    <source>
        <strain evidence="3">mm55</strain>
    </source>
</reference>
<evidence type="ECO:0000313" key="3">
    <source>
        <dbReference type="Proteomes" id="UP000078237"/>
    </source>
</evidence>
<dbReference type="SMART" id="SM00108">
    <property type="entry name" value="B_lectin"/>
    <property type="match status" value="1"/>
</dbReference>
<accession>A0A175WDI4</accession>
<feature type="domain" description="Bulb-type lectin" evidence="1">
    <location>
        <begin position="3"/>
        <end position="116"/>
    </location>
</feature>
<dbReference type="InterPro" id="IPR036426">
    <property type="entry name" value="Bulb-type_lectin_dom_sf"/>
</dbReference>
<evidence type="ECO:0000313" key="2">
    <source>
        <dbReference type="EMBL" id="KXX80974.1"/>
    </source>
</evidence>
<dbReference type="SUPFAM" id="SSF51110">
    <property type="entry name" value="alpha-D-mannose-specific plant lectins"/>
    <property type="match status" value="1"/>
</dbReference>
<dbReference type="VEuPathDB" id="FungiDB:MMYC01_203885"/>
<evidence type="ECO:0000259" key="1">
    <source>
        <dbReference type="PROSITE" id="PS50927"/>
    </source>
</evidence>
<dbReference type="Gene3D" id="2.90.10.10">
    <property type="entry name" value="Bulb-type lectin domain"/>
    <property type="match status" value="3"/>
</dbReference>
<gene>
    <name evidence="2" type="ORF">MMYC01_203885</name>
</gene>
<dbReference type="Proteomes" id="UP000078237">
    <property type="component" value="Unassembled WGS sequence"/>
</dbReference>
<name>A0A175WDI4_9PEZI</name>
<comment type="caution">
    <text evidence="2">The sequence shown here is derived from an EMBL/GenBank/DDBJ whole genome shotgun (WGS) entry which is preliminary data.</text>
</comment>
<dbReference type="InterPro" id="IPR001480">
    <property type="entry name" value="Bulb-type_lectin_dom"/>
</dbReference>
<dbReference type="EMBL" id="LCTW02000046">
    <property type="protein sequence ID" value="KXX80974.1"/>
    <property type="molecule type" value="Genomic_DNA"/>
</dbReference>
<sequence length="118" mass="12645">MSHNTLGNGEWLLTGSSLWSNDGTVEFKMQGDGKIAVYHGGQCQFQNTATQSKNIKGIKMQEDSNLVVYDNNGNAVWATNAGGGDVGDSTVICTVQDDGNVVLYRGTPIWASQTKRAC</sequence>
<dbReference type="GO" id="GO:0030246">
    <property type="term" value="F:carbohydrate binding"/>
    <property type="evidence" value="ECO:0007669"/>
    <property type="project" value="UniProtKB-KW"/>
</dbReference>